<evidence type="ECO:0000313" key="1">
    <source>
        <dbReference type="EMBL" id="PUA41047.1"/>
    </source>
</evidence>
<proteinExistence type="predicted"/>
<dbReference type="EMBL" id="PYHP01000004">
    <property type="protein sequence ID" value="PUA41047.1"/>
    <property type="molecule type" value="Genomic_DNA"/>
</dbReference>
<dbReference type="AlphaFoldDB" id="A0A2T6GA74"/>
<sequence>MAGMYEHQFYLLSNLQYWHENSQRYMEMALVFLNDGMNEEGLSFAVMAVEDMLRAFYIKFNGSLLYTQASYENLIMNVRLYGKMDLDTELFLYDLLLFASNYDSLGSILPTG</sequence>
<comment type="caution">
    <text evidence="1">The sequence shown here is derived from an EMBL/GenBank/DDBJ whole genome shotgun (WGS) entry which is preliminary data.</text>
</comment>
<dbReference type="SUPFAM" id="SSF81593">
    <property type="entry name" value="Nucleotidyltransferase substrate binding subunit/domain"/>
    <property type="match status" value="1"/>
</dbReference>
<dbReference type="RefSeq" id="WP_108529914.1">
    <property type="nucleotide sequence ID" value="NZ_PYHP01000004.1"/>
</dbReference>
<evidence type="ECO:0000313" key="2">
    <source>
        <dbReference type="Proteomes" id="UP000244184"/>
    </source>
</evidence>
<gene>
    <name evidence="1" type="ORF">C8Z91_01265</name>
</gene>
<accession>A0A2T6GA74</accession>
<dbReference type="Proteomes" id="UP000244184">
    <property type="component" value="Unassembled WGS sequence"/>
</dbReference>
<name>A0A2T6GA74_9BACL</name>
<protein>
    <submittedName>
        <fullName evidence="1">Uncharacterized protein</fullName>
    </submittedName>
</protein>
<organism evidence="1 2">
    <name type="scientific">Paenibacillus elgii</name>
    <dbReference type="NCBI Taxonomy" id="189691"/>
    <lineage>
        <taxon>Bacteria</taxon>
        <taxon>Bacillati</taxon>
        <taxon>Bacillota</taxon>
        <taxon>Bacilli</taxon>
        <taxon>Bacillales</taxon>
        <taxon>Paenibacillaceae</taxon>
        <taxon>Paenibacillus</taxon>
    </lineage>
</organism>
<reference evidence="1 2" key="1">
    <citation type="submission" date="2018-03" db="EMBL/GenBank/DDBJ databases">
        <title>Genome sequence of Paenibacillus elgii strain AC13 an antimicrobial compound producing bacteria.</title>
        <authorList>
            <person name="Kurokawa A.S."/>
            <person name="Araujo J.F."/>
            <person name="Costa R.A."/>
            <person name="Ortega D.B."/>
            <person name="Pires A.S."/>
            <person name="Pappas G.J.Jr."/>
            <person name="Franco O.L."/>
            <person name="Barreto C."/>
            <person name="Magalhaes B.S."/>
            <person name="Kruger R.H."/>
        </authorList>
    </citation>
    <scope>NUCLEOTIDE SEQUENCE [LARGE SCALE GENOMIC DNA]</scope>
    <source>
        <strain evidence="1 2">AC13</strain>
    </source>
</reference>